<keyword evidence="2" id="KW-1185">Reference proteome</keyword>
<dbReference type="EMBL" id="CM010715">
    <property type="protein sequence ID" value="RZC45874.1"/>
    <property type="molecule type" value="Genomic_DNA"/>
</dbReference>
<gene>
    <name evidence="1" type="ORF">C5167_038818</name>
</gene>
<organism evidence="1 2">
    <name type="scientific">Papaver somniferum</name>
    <name type="common">Opium poppy</name>
    <dbReference type="NCBI Taxonomy" id="3469"/>
    <lineage>
        <taxon>Eukaryota</taxon>
        <taxon>Viridiplantae</taxon>
        <taxon>Streptophyta</taxon>
        <taxon>Embryophyta</taxon>
        <taxon>Tracheophyta</taxon>
        <taxon>Spermatophyta</taxon>
        <taxon>Magnoliopsida</taxon>
        <taxon>Ranunculales</taxon>
        <taxon>Papaveraceae</taxon>
        <taxon>Papaveroideae</taxon>
        <taxon>Papaver</taxon>
    </lineage>
</organism>
<accession>A0A4Y7IAL4</accession>
<name>A0A4Y7IAL4_PAPSO</name>
<evidence type="ECO:0000313" key="1">
    <source>
        <dbReference type="EMBL" id="RZC45874.1"/>
    </source>
</evidence>
<sequence>MRDLTLKNLSVVNVKITLWGDSTSELSWNLDQHGVEYAPIVVVVTGAAKKHHPSDNYLPKEGFATAAFLLLGNRKRISELMAAKWPNGMPDDGCATANHNRLMTDDGWYYWKCGNRTTKLVGEEGDQWATKSEAKIDDSLHAMVRSPRPYQLCYFCCS</sequence>
<protein>
    <submittedName>
        <fullName evidence="1">Uncharacterized protein</fullName>
    </submittedName>
</protein>
<reference evidence="1 2" key="1">
    <citation type="journal article" date="2018" name="Science">
        <title>The opium poppy genome and morphinan production.</title>
        <authorList>
            <person name="Guo L."/>
            <person name="Winzer T."/>
            <person name="Yang X."/>
            <person name="Li Y."/>
            <person name="Ning Z."/>
            <person name="He Z."/>
            <person name="Teodor R."/>
            <person name="Lu Y."/>
            <person name="Bowser T.A."/>
            <person name="Graham I.A."/>
            <person name="Ye K."/>
        </authorList>
    </citation>
    <scope>NUCLEOTIDE SEQUENCE [LARGE SCALE GENOMIC DNA]</scope>
    <source>
        <strain evidence="2">cv. HN1</strain>
        <tissue evidence="1">Leaves</tissue>
    </source>
</reference>
<evidence type="ECO:0000313" key="2">
    <source>
        <dbReference type="Proteomes" id="UP000316621"/>
    </source>
</evidence>
<dbReference type="Proteomes" id="UP000316621">
    <property type="component" value="Chromosome 1"/>
</dbReference>
<dbReference type="Gramene" id="RZC45874">
    <property type="protein sequence ID" value="RZC45874"/>
    <property type="gene ID" value="C5167_038818"/>
</dbReference>
<dbReference type="AlphaFoldDB" id="A0A4Y7IAL4"/>
<proteinExistence type="predicted"/>